<accession>A0A3B0T8X4</accession>
<evidence type="ECO:0000313" key="1">
    <source>
        <dbReference type="EMBL" id="VAW13330.1"/>
    </source>
</evidence>
<dbReference type="PANTHER" id="PTHR33991">
    <property type="entry name" value="DNA REPAIR PROTEIN RECO"/>
    <property type="match status" value="1"/>
</dbReference>
<dbReference type="InterPro" id="IPR037278">
    <property type="entry name" value="ARFGAP/RecO"/>
</dbReference>
<dbReference type="PANTHER" id="PTHR33991:SF1">
    <property type="entry name" value="DNA REPAIR PROTEIN RECO"/>
    <property type="match status" value="1"/>
</dbReference>
<dbReference type="GO" id="GO:0006310">
    <property type="term" value="P:DNA recombination"/>
    <property type="evidence" value="ECO:0007669"/>
    <property type="project" value="InterPro"/>
</dbReference>
<sequence>EYSRSSLHLISQADLKQYYFLIRKDYKRNMAAHYCLELVDSIMPKEQRNLKIYKLILNYLESLEFVKDIDKVVHAFQIKILLLSGFSPHLDSCVKCNRKIHSKARFSLKDGGLVCSSCPTMEHRFTLISKGAVSTILHVEQSSWENSMKLGLTAHVRKELKYLLNHFLVYHLEKKIKTTRFLHSSD</sequence>
<dbReference type="Gene3D" id="1.20.1440.120">
    <property type="entry name" value="Recombination protein O, C-terminal domain"/>
    <property type="match status" value="1"/>
</dbReference>
<gene>
    <name evidence="1" type="ORF">MNBD_BACTEROID05-200</name>
</gene>
<dbReference type="Pfam" id="PF02565">
    <property type="entry name" value="RecO_C"/>
    <property type="match status" value="1"/>
</dbReference>
<dbReference type="InterPro" id="IPR003717">
    <property type="entry name" value="RecO"/>
</dbReference>
<dbReference type="EMBL" id="UOEN01000164">
    <property type="protein sequence ID" value="VAW13330.1"/>
    <property type="molecule type" value="Genomic_DNA"/>
</dbReference>
<dbReference type="InterPro" id="IPR042242">
    <property type="entry name" value="RecO_C"/>
</dbReference>
<organism evidence="1">
    <name type="scientific">hydrothermal vent metagenome</name>
    <dbReference type="NCBI Taxonomy" id="652676"/>
    <lineage>
        <taxon>unclassified sequences</taxon>
        <taxon>metagenomes</taxon>
        <taxon>ecological metagenomes</taxon>
    </lineage>
</organism>
<protein>
    <recommendedName>
        <fullName evidence="2">DNA recombination and repair protein RecO</fullName>
    </recommendedName>
</protein>
<dbReference type="GO" id="GO:0006302">
    <property type="term" value="P:double-strand break repair"/>
    <property type="evidence" value="ECO:0007669"/>
    <property type="project" value="TreeGrafter"/>
</dbReference>
<reference evidence="1" key="1">
    <citation type="submission" date="2018-06" db="EMBL/GenBank/DDBJ databases">
        <authorList>
            <person name="Zhirakovskaya E."/>
        </authorList>
    </citation>
    <scope>NUCLEOTIDE SEQUENCE</scope>
</reference>
<name>A0A3B0T8X4_9ZZZZ</name>
<proteinExistence type="predicted"/>
<evidence type="ECO:0008006" key="2">
    <source>
        <dbReference type="Google" id="ProtNLM"/>
    </source>
</evidence>
<dbReference type="NCBIfam" id="TIGR00613">
    <property type="entry name" value="reco"/>
    <property type="match status" value="1"/>
</dbReference>
<dbReference type="GO" id="GO:0043590">
    <property type="term" value="C:bacterial nucleoid"/>
    <property type="evidence" value="ECO:0007669"/>
    <property type="project" value="TreeGrafter"/>
</dbReference>
<dbReference type="AlphaFoldDB" id="A0A3B0T8X4"/>
<feature type="non-terminal residue" evidence="1">
    <location>
        <position position="1"/>
    </location>
</feature>
<dbReference type="SUPFAM" id="SSF57863">
    <property type="entry name" value="ArfGap/RecO-like zinc finger"/>
    <property type="match status" value="1"/>
</dbReference>